<gene>
    <name evidence="2" type="ORF">VDBG_09730</name>
</gene>
<evidence type="ECO:0000313" key="3">
    <source>
        <dbReference type="Proteomes" id="UP000008698"/>
    </source>
</evidence>
<feature type="region of interest" description="Disordered" evidence="1">
    <location>
        <begin position="1"/>
        <end position="25"/>
    </location>
</feature>
<evidence type="ECO:0000256" key="1">
    <source>
        <dbReference type="SAM" id="MobiDB-lite"/>
    </source>
</evidence>
<accession>C9SXV5</accession>
<protein>
    <submittedName>
        <fullName evidence="2">Predicted protein</fullName>
    </submittedName>
</protein>
<sequence>MPTPGSTPGQAPLCPPAHRQSWHSTTGTTQYNHVNQFSQVAQVEVNQASQLGLLRDLPSPALVLPTPPPLLLSSTPPRHRDPPSGPPLLRPIFTTSTPLPINRNLTSTGITAGIVPL</sequence>
<evidence type="ECO:0000313" key="2">
    <source>
        <dbReference type="EMBL" id="EEY23620.1"/>
    </source>
</evidence>
<proteinExistence type="predicted"/>
<dbReference type="Proteomes" id="UP000008698">
    <property type="component" value="Unassembled WGS sequence"/>
</dbReference>
<dbReference type="GeneID" id="9531915"/>
<dbReference type="HOGENOM" id="CLU_2086625_0_0_1"/>
<organism evidence="3">
    <name type="scientific">Verticillium alfalfae (strain VaMs.102 / ATCC MYA-4576 / FGSC 10136)</name>
    <name type="common">Verticillium wilt of alfalfa</name>
    <name type="synonym">Verticillium albo-atrum</name>
    <dbReference type="NCBI Taxonomy" id="526221"/>
    <lineage>
        <taxon>Eukaryota</taxon>
        <taxon>Fungi</taxon>
        <taxon>Dikarya</taxon>
        <taxon>Ascomycota</taxon>
        <taxon>Pezizomycotina</taxon>
        <taxon>Sordariomycetes</taxon>
        <taxon>Hypocreomycetidae</taxon>
        <taxon>Glomerellales</taxon>
        <taxon>Plectosphaerellaceae</taxon>
        <taxon>Verticillium</taxon>
    </lineage>
</organism>
<reference evidence="3" key="1">
    <citation type="journal article" date="2011" name="PLoS Pathog.">
        <title>Comparative genomics yields insights into niche adaptation of plant vascular wilt pathogens.</title>
        <authorList>
            <person name="Klosterman S.J."/>
            <person name="Subbarao K.V."/>
            <person name="Kang S."/>
            <person name="Veronese P."/>
            <person name="Gold S.E."/>
            <person name="Thomma B.P.H.J."/>
            <person name="Chen Z."/>
            <person name="Henrissat B."/>
            <person name="Lee Y.-H."/>
            <person name="Park J."/>
            <person name="Garcia-Pedrajas M.D."/>
            <person name="Barbara D.J."/>
            <person name="Anchieta A."/>
            <person name="de Jonge R."/>
            <person name="Santhanam P."/>
            <person name="Maruthachalam K."/>
            <person name="Atallah Z."/>
            <person name="Amyotte S.G."/>
            <person name="Paz Z."/>
            <person name="Inderbitzin P."/>
            <person name="Hayes R.J."/>
            <person name="Heiman D.I."/>
            <person name="Young S."/>
            <person name="Zeng Q."/>
            <person name="Engels R."/>
            <person name="Galagan J."/>
            <person name="Cuomo C.A."/>
            <person name="Dobinson K.F."/>
            <person name="Ma L.-J."/>
        </authorList>
    </citation>
    <scope>NUCLEOTIDE SEQUENCE [LARGE SCALE GENOMIC DNA]</scope>
    <source>
        <strain evidence="3">VaMs.102 / ATCC MYA-4576 / FGSC 10136</strain>
    </source>
</reference>
<feature type="region of interest" description="Disordered" evidence="1">
    <location>
        <begin position="68"/>
        <end position="100"/>
    </location>
</feature>
<keyword evidence="3" id="KW-1185">Reference proteome</keyword>
<name>C9SXV5_VERA1</name>
<dbReference type="RefSeq" id="XP_003000010.1">
    <property type="nucleotide sequence ID" value="XM_002999964.1"/>
</dbReference>
<dbReference type="KEGG" id="val:VDBG_09730"/>
<dbReference type="AlphaFoldDB" id="C9SXV5"/>
<dbReference type="EMBL" id="DS985229">
    <property type="protein sequence ID" value="EEY23620.1"/>
    <property type="molecule type" value="Genomic_DNA"/>
</dbReference>